<feature type="domain" description="CHHC U11-48K-type" evidence="4">
    <location>
        <begin position="12"/>
        <end position="39"/>
    </location>
</feature>
<proteinExistence type="predicted"/>
<evidence type="ECO:0000313" key="6">
    <source>
        <dbReference type="Proteomes" id="UP000694846"/>
    </source>
</evidence>
<dbReference type="OrthoDB" id="10069248at2759"/>
<accession>A0A2S2QY98</accession>
<keyword evidence="3" id="KW-0862">Zinc</keyword>
<keyword evidence="6" id="KW-1185">Reference proteome</keyword>
<dbReference type="RefSeq" id="XP_025414274.1">
    <property type="nucleotide sequence ID" value="XM_025558489.1"/>
</dbReference>
<evidence type="ECO:0000313" key="7">
    <source>
        <dbReference type="RefSeq" id="XP_025414274.1"/>
    </source>
</evidence>
<keyword evidence="2" id="KW-0863">Zinc-finger</keyword>
<evidence type="ECO:0000313" key="5">
    <source>
        <dbReference type="EMBL" id="MBY82633.1"/>
    </source>
</evidence>
<reference evidence="5" key="1">
    <citation type="submission" date="2018-04" db="EMBL/GenBank/DDBJ databases">
        <title>Transcriptome assembly of Sipha flava.</title>
        <authorList>
            <person name="Scully E.D."/>
            <person name="Geib S.M."/>
            <person name="Palmer N.A."/>
            <person name="Koch K."/>
            <person name="Bradshaw J."/>
            <person name="Heng-Moss T."/>
            <person name="Sarath G."/>
        </authorList>
    </citation>
    <scope>NUCLEOTIDE SEQUENCE</scope>
</reference>
<sequence>MELLHLAPNTLDFHCPFNPSHSMPQKTLIKHLIRCPDRPPHFRNCVYNISHVMPESELKDHEENCPNRILFDSILYESEDIVRPTPVIKNVPTLEYEESWDGLEQTSDVLKNINKKTISMKAKHGSTKSERKKYRTNLHEQDINNYNQESEIKEKNLTQDIIKPLFIGKRPNVSKH</sequence>
<evidence type="ECO:0000256" key="2">
    <source>
        <dbReference type="ARBA" id="ARBA00022771"/>
    </source>
</evidence>
<reference evidence="7" key="2">
    <citation type="submission" date="2025-04" db="UniProtKB">
        <authorList>
            <consortium name="RefSeq"/>
        </authorList>
    </citation>
    <scope>IDENTIFICATION</scope>
    <source>
        <tissue evidence="7">Whole body</tissue>
    </source>
</reference>
<dbReference type="Proteomes" id="UP000694846">
    <property type="component" value="Unplaced"/>
</dbReference>
<dbReference type="Pfam" id="PF05253">
    <property type="entry name" value="zf-U11-48K"/>
    <property type="match status" value="2"/>
</dbReference>
<dbReference type="EMBL" id="GGMS01013430">
    <property type="protein sequence ID" value="MBY82633.1"/>
    <property type="molecule type" value="Transcribed_RNA"/>
</dbReference>
<evidence type="ECO:0000256" key="3">
    <source>
        <dbReference type="ARBA" id="ARBA00022833"/>
    </source>
</evidence>
<organism evidence="5">
    <name type="scientific">Sipha flava</name>
    <name type="common">yellow sugarcane aphid</name>
    <dbReference type="NCBI Taxonomy" id="143950"/>
    <lineage>
        <taxon>Eukaryota</taxon>
        <taxon>Metazoa</taxon>
        <taxon>Ecdysozoa</taxon>
        <taxon>Arthropoda</taxon>
        <taxon>Hexapoda</taxon>
        <taxon>Insecta</taxon>
        <taxon>Pterygota</taxon>
        <taxon>Neoptera</taxon>
        <taxon>Paraneoptera</taxon>
        <taxon>Hemiptera</taxon>
        <taxon>Sternorrhyncha</taxon>
        <taxon>Aphidomorpha</taxon>
        <taxon>Aphidoidea</taxon>
        <taxon>Aphididae</taxon>
        <taxon>Sipha</taxon>
    </lineage>
</organism>
<keyword evidence="1" id="KW-0479">Metal-binding</keyword>
<protein>
    <submittedName>
        <fullName evidence="7">Gametocyte-specific factor 1 homolog isoform X1</fullName>
    </submittedName>
</protein>
<evidence type="ECO:0000256" key="1">
    <source>
        <dbReference type="ARBA" id="ARBA00022723"/>
    </source>
</evidence>
<gene>
    <name evidence="7" type="primary">LOC112686278</name>
    <name evidence="5" type="ORF">g.34228</name>
</gene>
<dbReference type="InterPro" id="IPR022776">
    <property type="entry name" value="TRM13/UPF0224_CHHC_Znf_dom"/>
</dbReference>
<dbReference type="GeneID" id="112686278"/>
<dbReference type="AlphaFoldDB" id="A0A2S2QY98"/>
<feature type="domain" description="CHHC U11-48K-type" evidence="4">
    <location>
        <begin position="42"/>
        <end position="69"/>
    </location>
</feature>
<dbReference type="GO" id="GO:0008270">
    <property type="term" value="F:zinc ion binding"/>
    <property type="evidence" value="ECO:0007669"/>
    <property type="project" value="UniProtKB-KW"/>
</dbReference>
<evidence type="ECO:0000259" key="4">
    <source>
        <dbReference type="PROSITE" id="PS51800"/>
    </source>
</evidence>
<dbReference type="PROSITE" id="PS51800">
    <property type="entry name" value="ZF_CHHC_U11_48K"/>
    <property type="match status" value="2"/>
</dbReference>
<name>A0A2S2QY98_9HEMI</name>